<feature type="transmembrane region" description="Helical" evidence="4">
    <location>
        <begin position="87"/>
        <end position="106"/>
    </location>
</feature>
<keyword evidence="3" id="KW-0804">Transcription</keyword>
<evidence type="ECO:0000256" key="1">
    <source>
        <dbReference type="ARBA" id="ARBA00023015"/>
    </source>
</evidence>
<evidence type="ECO:0000256" key="2">
    <source>
        <dbReference type="ARBA" id="ARBA00023125"/>
    </source>
</evidence>
<feature type="transmembrane region" description="Helical" evidence="4">
    <location>
        <begin position="199"/>
        <end position="219"/>
    </location>
</feature>
<evidence type="ECO:0000256" key="4">
    <source>
        <dbReference type="SAM" id="Phobius"/>
    </source>
</evidence>
<dbReference type="InterPro" id="IPR018060">
    <property type="entry name" value="HTH_AraC"/>
</dbReference>
<feature type="transmembrane region" description="Helical" evidence="4">
    <location>
        <begin position="52"/>
        <end position="75"/>
    </location>
</feature>
<dbReference type="PANTHER" id="PTHR43280:SF29">
    <property type="entry name" value="ARAC-FAMILY TRANSCRIPTIONAL REGULATOR"/>
    <property type="match status" value="1"/>
</dbReference>
<feature type="transmembrane region" description="Helical" evidence="4">
    <location>
        <begin position="239"/>
        <end position="258"/>
    </location>
</feature>
<keyword evidence="4" id="KW-0812">Transmembrane</keyword>
<dbReference type="PANTHER" id="PTHR43280">
    <property type="entry name" value="ARAC-FAMILY TRANSCRIPTIONAL REGULATOR"/>
    <property type="match status" value="1"/>
</dbReference>
<dbReference type="PROSITE" id="PS01124">
    <property type="entry name" value="HTH_ARAC_FAMILY_2"/>
    <property type="match status" value="1"/>
</dbReference>
<organism evidence="6 7">
    <name type="scientific">Aquimarina aggregata</name>
    <dbReference type="NCBI Taxonomy" id="1642818"/>
    <lineage>
        <taxon>Bacteria</taxon>
        <taxon>Pseudomonadati</taxon>
        <taxon>Bacteroidota</taxon>
        <taxon>Flavobacteriia</taxon>
        <taxon>Flavobacteriales</taxon>
        <taxon>Flavobacteriaceae</taxon>
        <taxon>Aquimarina</taxon>
    </lineage>
</organism>
<keyword evidence="7" id="KW-1185">Reference proteome</keyword>
<evidence type="ECO:0000313" key="7">
    <source>
        <dbReference type="Proteomes" id="UP000076715"/>
    </source>
</evidence>
<dbReference type="Gene3D" id="1.10.10.60">
    <property type="entry name" value="Homeodomain-like"/>
    <property type="match status" value="1"/>
</dbReference>
<sequence length="408" mass="47955">MLILYIKLIENNLMFPDFNIYSTPLLLLSIQGVAFTFFLLNRYYRKRNVSDLFLALILFLTCYHQTTYTIGFLGWYDTFKNTKINYYLINLLLALAPLIYFYFVSITNPKKVFGKKHLLHFTPIILLIVIKTIILVYDANLPGFNAAQNGYLVVNFQWKFLDPIVGLLSMFQMLIYLVLSFQLLYNYKEKINHFFSNTYKIELNWLYNFLIAYTILYVYNSVQTVVNSTIVDLSWIQEWWYYLLSGLVIIYVGIKGYYTDLTQLMGVEIGSFLKEENKLEVKKDNIVQTNIELSNKLKTRKEFIEEYFATHKPFLEPDLTLIGLSKKIAISREELSETINKGFNLKFNDFINAYRVEEFKTKLAQGHHKQLSLLGIAYECGFNSKATFNRAFKKMTNKSPSEYLKTQV</sequence>
<keyword evidence="2" id="KW-0238">DNA-binding</keyword>
<feature type="transmembrane region" description="Helical" evidence="4">
    <location>
        <begin position="164"/>
        <end position="187"/>
    </location>
</feature>
<dbReference type="GO" id="GO:0043565">
    <property type="term" value="F:sequence-specific DNA binding"/>
    <property type="evidence" value="ECO:0007669"/>
    <property type="project" value="InterPro"/>
</dbReference>
<evidence type="ECO:0000259" key="5">
    <source>
        <dbReference type="PROSITE" id="PS01124"/>
    </source>
</evidence>
<dbReference type="OrthoDB" id="6283866at2"/>
<dbReference type="Pfam" id="PF12833">
    <property type="entry name" value="HTH_18"/>
    <property type="match status" value="1"/>
</dbReference>
<dbReference type="SMART" id="SM00342">
    <property type="entry name" value="HTH_ARAC"/>
    <property type="match status" value="1"/>
</dbReference>
<evidence type="ECO:0000256" key="3">
    <source>
        <dbReference type="ARBA" id="ARBA00023163"/>
    </source>
</evidence>
<feature type="transmembrane region" description="Helical" evidence="4">
    <location>
        <begin position="20"/>
        <end position="40"/>
    </location>
</feature>
<proteinExistence type="predicted"/>
<dbReference type="Proteomes" id="UP000076715">
    <property type="component" value="Unassembled WGS sequence"/>
</dbReference>
<reference evidence="6 7" key="1">
    <citation type="submission" date="2016-01" db="EMBL/GenBank/DDBJ databases">
        <title>The draft genome sequence of Aquimarina sp. RZW4-3-2.</title>
        <authorList>
            <person name="Wang Y."/>
        </authorList>
    </citation>
    <scope>NUCLEOTIDE SEQUENCE [LARGE SCALE GENOMIC DNA]</scope>
    <source>
        <strain evidence="6 7">RZW4-3-2</strain>
    </source>
</reference>
<gene>
    <name evidence="6" type="ORF">AWE51_15280</name>
</gene>
<keyword evidence="1" id="KW-0805">Transcription regulation</keyword>
<name>A0A162Y5V6_9FLAO</name>
<dbReference type="EMBL" id="LQRT01000046">
    <property type="protein sequence ID" value="KZS38940.1"/>
    <property type="molecule type" value="Genomic_DNA"/>
</dbReference>
<protein>
    <submittedName>
        <fullName evidence="6">AraC family transcriptional regulator</fullName>
    </submittedName>
</protein>
<dbReference type="SUPFAM" id="SSF46689">
    <property type="entry name" value="Homeodomain-like"/>
    <property type="match status" value="1"/>
</dbReference>
<feature type="domain" description="HTH araC/xylS-type" evidence="5">
    <location>
        <begin position="298"/>
        <end position="406"/>
    </location>
</feature>
<accession>A0A162Y5V6</accession>
<comment type="caution">
    <text evidence="6">The sequence shown here is derived from an EMBL/GenBank/DDBJ whole genome shotgun (WGS) entry which is preliminary data.</text>
</comment>
<evidence type="ECO:0000313" key="6">
    <source>
        <dbReference type="EMBL" id="KZS38940.1"/>
    </source>
</evidence>
<dbReference type="STRING" id="1642818.AWE51_15280"/>
<feature type="transmembrane region" description="Helical" evidence="4">
    <location>
        <begin position="118"/>
        <end position="137"/>
    </location>
</feature>
<dbReference type="InterPro" id="IPR009057">
    <property type="entry name" value="Homeodomain-like_sf"/>
</dbReference>
<keyword evidence="4" id="KW-1133">Transmembrane helix</keyword>
<dbReference type="GO" id="GO:0003700">
    <property type="term" value="F:DNA-binding transcription factor activity"/>
    <property type="evidence" value="ECO:0007669"/>
    <property type="project" value="InterPro"/>
</dbReference>
<dbReference type="AlphaFoldDB" id="A0A162Y5V6"/>
<keyword evidence="4" id="KW-0472">Membrane</keyword>